<name>A0A1X2HLQ4_SYNRA</name>
<dbReference type="SUPFAM" id="SSF50978">
    <property type="entry name" value="WD40 repeat-like"/>
    <property type="match status" value="1"/>
</dbReference>
<dbReference type="PROSITE" id="PS50294">
    <property type="entry name" value="WD_REPEATS_REGION"/>
    <property type="match status" value="5"/>
</dbReference>
<feature type="domain" description="F-box" evidence="5">
    <location>
        <begin position="93"/>
        <end position="140"/>
    </location>
</feature>
<dbReference type="Gene3D" id="1.20.1280.50">
    <property type="match status" value="1"/>
</dbReference>
<dbReference type="PRINTS" id="PR00320">
    <property type="entry name" value="GPROTEINBRPT"/>
</dbReference>
<dbReference type="InterPro" id="IPR019775">
    <property type="entry name" value="WD40_repeat_CS"/>
</dbReference>
<feature type="compositionally biased region" description="Low complexity" evidence="4">
    <location>
        <begin position="18"/>
        <end position="29"/>
    </location>
</feature>
<gene>
    <name evidence="6" type="ORF">BCR43DRAFT_485021</name>
</gene>
<organism evidence="6 7">
    <name type="scientific">Syncephalastrum racemosum</name>
    <name type="common">Filamentous fungus</name>
    <dbReference type="NCBI Taxonomy" id="13706"/>
    <lineage>
        <taxon>Eukaryota</taxon>
        <taxon>Fungi</taxon>
        <taxon>Fungi incertae sedis</taxon>
        <taxon>Mucoromycota</taxon>
        <taxon>Mucoromycotina</taxon>
        <taxon>Mucoromycetes</taxon>
        <taxon>Mucorales</taxon>
        <taxon>Syncephalastraceae</taxon>
        <taxon>Syncephalastrum</taxon>
    </lineage>
</organism>
<proteinExistence type="predicted"/>
<dbReference type="CDD" id="cd00200">
    <property type="entry name" value="WD40"/>
    <property type="match status" value="1"/>
</dbReference>
<evidence type="ECO:0000256" key="2">
    <source>
        <dbReference type="ARBA" id="ARBA00022737"/>
    </source>
</evidence>
<evidence type="ECO:0000256" key="3">
    <source>
        <dbReference type="PROSITE-ProRule" id="PRU00221"/>
    </source>
</evidence>
<dbReference type="PANTHER" id="PTHR19848">
    <property type="entry name" value="WD40 REPEAT PROTEIN"/>
    <property type="match status" value="1"/>
</dbReference>
<dbReference type="InterPro" id="IPR020472">
    <property type="entry name" value="WD40_PAC1"/>
</dbReference>
<dbReference type="PROSITE" id="PS00678">
    <property type="entry name" value="WD_REPEATS_1"/>
    <property type="match status" value="5"/>
</dbReference>
<feature type="repeat" description="WD" evidence="3">
    <location>
        <begin position="431"/>
        <end position="470"/>
    </location>
</feature>
<feature type="region of interest" description="Disordered" evidence="4">
    <location>
        <begin position="11"/>
        <end position="31"/>
    </location>
</feature>
<evidence type="ECO:0000313" key="7">
    <source>
        <dbReference type="Proteomes" id="UP000242180"/>
    </source>
</evidence>
<dbReference type="Gene3D" id="2.130.10.10">
    <property type="entry name" value="YVTN repeat-like/Quinoprotein amine dehydrogenase"/>
    <property type="match status" value="1"/>
</dbReference>
<reference evidence="6 7" key="1">
    <citation type="submission" date="2016-07" db="EMBL/GenBank/DDBJ databases">
        <title>Pervasive Adenine N6-methylation of Active Genes in Fungi.</title>
        <authorList>
            <consortium name="DOE Joint Genome Institute"/>
            <person name="Mondo S.J."/>
            <person name="Dannebaum R.O."/>
            <person name="Kuo R.C."/>
            <person name="Labutti K."/>
            <person name="Haridas S."/>
            <person name="Kuo A."/>
            <person name="Salamov A."/>
            <person name="Ahrendt S.R."/>
            <person name="Lipzen A."/>
            <person name="Sullivan W."/>
            <person name="Andreopoulos W.B."/>
            <person name="Clum A."/>
            <person name="Lindquist E."/>
            <person name="Daum C."/>
            <person name="Ramamoorthy G.K."/>
            <person name="Gryganskyi A."/>
            <person name="Culley D."/>
            <person name="Magnuson J.K."/>
            <person name="James T.Y."/>
            <person name="O'Malley M.A."/>
            <person name="Stajich J.E."/>
            <person name="Spatafora J.W."/>
            <person name="Visel A."/>
            <person name="Grigoriev I.V."/>
        </authorList>
    </citation>
    <scope>NUCLEOTIDE SEQUENCE [LARGE SCALE GENOMIC DNA]</scope>
    <source>
        <strain evidence="6 7">NRRL 2496</strain>
    </source>
</reference>
<dbReference type="STRING" id="13706.A0A1X2HLQ4"/>
<feature type="repeat" description="WD" evidence="3">
    <location>
        <begin position="221"/>
        <end position="266"/>
    </location>
</feature>
<dbReference type="InterPro" id="IPR036322">
    <property type="entry name" value="WD40_repeat_dom_sf"/>
</dbReference>
<feature type="repeat" description="WD" evidence="3">
    <location>
        <begin position="348"/>
        <end position="387"/>
    </location>
</feature>
<accession>A0A1X2HLQ4</accession>
<feature type="repeat" description="WD" evidence="3">
    <location>
        <begin position="308"/>
        <end position="347"/>
    </location>
</feature>
<dbReference type="Pfam" id="PF12937">
    <property type="entry name" value="F-box-like"/>
    <property type="match status" value="1"/>
</dbReference>
<evidence type="ECO:0000259" key="5">
    <source>
        <dbReference type="PROSITE" id="PS50181"/>
    </source>
</evidence>
<dbReference type="InterPro" id="IPR015943">
    <property type="entry name" value="WD40/YVTN_repeat-like_dom_sf"/>
</dbReference>
<dbReference type="PROSITE" id="PS50082">
    <property type="entry name" value="WD_REPEATS_2"/>
    <property type="match status" value="6"/>
</dbReference>
<dbReference type="PROSITE" id="PS50181">
    <property type="entry name" value="FBOX"/>
    <property type="match status" value="1"/>
</dbReference>
<dbReference type="EMBL" id="MCGN01000002">
    <property type="protein sequence ID" value="ORZ00320.1"/>
    <property type="molecule type" value="Genomic_DNA"/>
</dbReference>
<keyword evidence="1 3" id="KW-0853">WD repeat</keyword>
<protein>
    <submittedName>
        <fullName evidence="6">WD40-repeat-containing domain protein</fullName>
    </submittedName>
</protein>
<dbReference type="OMA" id="CCDNQLL"/>
<comment type="caution">
    <text evidence="6">The sequence shown here is derived from an EMBL/GenBank/DDBJ whole genome shotgun (WGS) entry which is preliminary data.</text>
</comment>
<dbReference type="InParanoid" id="A0A1X2HLQ4"/>
<dbReference type="AlphaFoldDB" id="A0A1X2HLQ4"/>
<evidence type="ECO:0000256" key="1">
    <source>
        <dbReference type="ARBA" id="ARBA00022574"/>
    </source>
</evidence>
<dbReference type="PANTHER" id="PTHR19848:SF8">
    <property type="entry name" value="F-BOX AND WD REPEAT DOMAIN CONTAINING 7"/>
    <property type="match status" value="1"/>
</dbReference>
<dbReference type="InterPro" id="IPR001680">
    <property type="entry name" value="WD40_rpt"/>
</dbReference>
<feature type="repeat" description="WD" evidence="3">
    <location>
        <begin position="388"/>
        <end position="422"/>
    </location>
</feature>
<dbReference type="OrthoDB" id="190105at2759"/>
<evidence type="ECO:0000313" key="6">
    <source>
        <dbReference type="EMBL" id="ORZ00320.1"/>
    </source>
</evidence>
<keyword evidence="7" id="KW-1185">Reference proteome</keyword>
<feature type="repeat" description="WD" evidence="3">
    <location>
        <begin position="267"/>
        <end position="307"/>
    </location>
</feature>
<dbReference type="Pfam" id="PF00400">
    <property type="entry name" value="WD40"/>
    <property type="match status" value="6"/>
</dbReference>
<dbReference type="InterPro" id="IPR036047">
    <property type="entry name" value="F-box-like_dom_sf"/>
</dbReference>
<dbReference type="SMART" id="SM00256">
    <property type="entry name" value="FBOX"/>
    <property type="match status" value="1"/>
</dbReference>
<dbReference type="SUPFAM" id="SSF81383">
    <property type="entry name" value="F-box domain"/>
    <property type="match status" value="1"/>
</dbReference>
<evidence type="ECO:0000256" key="4">
    <source>
        <dbReference type="SAM" id="MobiDB-lite"/>
    </source>
</evidence>
<keyword evidence="2" id="KW-0677">Repeat</keyword>
<sequence length="522" mass="58807">MSLCKITVDVLSPPATPPSSSSSSSSTTSLDMTGHQLTSMLDKNRLDYVNRVKHTFQQFTQQQKHVFLAELLGCCDNQLLGFVHTLIVPKLKIDFLQQLPPELALHVLSFVDDPCTLARAARVSRYWNRLLQDESMWKALCIKHRLEKRIPSQPSYRDYFRRRYNIDNAWHHGGRIISCRNSIGTALVTSLQIDGPYIVAGCDNQRIEVFCSSTGKHLRSLLGHGGGVWSLQFMKEEDSDEYLLVSGGCDREARVWELSTGRQRHVLRGHSSTIRCLKMRDSKLAVTGSRDNTLRIWDLQTGRLLHLCVGHQNSVRCIDLHGNKVASGSYDHSARLWDLDTGECLQTFTGHHSQIYAIAYDDKRVVTGSLDTNIRVWSPETGRCLAILSGHTSLVGHLQLLPSDPNVLVSAGSDGCLRVWDLAHYECKHRISAHDNSVTCLQYDDRRIVSGGSDGRVKLWDLETGRLIRSLTDPARNVWKLQFGDTKAVVIMQRQTSPDDTFHLQTAIELHDFDTSDEVPVL</sequence>
<dbReference type="SMART" id="SM00320">
    <property type="entry name" value="WD40"/>
    <property type="match status" value="6"/>
</dbReference>
<dbReference type="InterPro" id="IPR001810">
    <property type="entry name" value="F-box_dom"/>
</dbReference>
<dbReference type="Proteomes" id="UP000242180">
    <property type="component" value="Unassembled WGS sequence"/>
</dbReference>